<keyword evidence="2" id="KW-1185">Reference proteome</keyword>
<comment type="caution">
    <text evidence="1">The sequence shown here is derived from an EMBL/GenBank/DDBJ whole genome shotgun (WGS) entry which is preliminary data.</text>
</comment>
<dbReference type="RefSeq" id="WP_277565841.1">
    <property type="nucleotide sequence ID" value="NZ_JAPDHZ010000003.1"/>
</dbReference>
<reference evidence="1 2" key="1">
    <citation type="submission" date="2022-10" db="EMBL/GenBank/DDBJ databases">
        <title>Comparative genomic analysis of Cohnella hashimotonis sp. nov., isolated from the International Space Station.</title>
        <authorList>
            <person name="Simpson A."/>
            <person name="Venkateswaran K."/>
        </authorList>
    </citation>
    <scope>NUCLEOTIDE SEQUENCE [LARGE SCALE GENOMIC DNA]</scope>
    <source>
        <strain evidence="1 2">DSM 18997</strain>
    </source>
</reference>
<evidence type="ECO:0000313" key="1">
    <source>
        <dbReference type="EMBL" id="MDG0792012.1"/>
    </source>
</evidence>
<evidence type="ECO:0000313" key="2">
    <source>
        <dbReference type="Proteomes" id="UP001153387"/>
    </source>
</evidence>
<accession>A0A9X4KH03</accession>
<organism evidence="1 2">
    <name type="scientific">Cohnella ginsengisoli</name>
    <dbReference type="NCBI Taxonomy" id="425004"/>
    <lineage>
        <taxon>Bacteria</taxon>
        <taxon>Bacillati</taxon>
        <taxon>Bacillota</taxon>
        <taxon>Bacilli</taxon>
        <taxon>Bacillales</taxon>
        <taxon>Paenibacillaceae</taxon>
        <taxon>Cohnella</taxon>
    </lineage>
</organism>
<sequence length="117" mass="13057">MEEAVIAKSRAVLEIRDIHLGNQAREIASYLPPNLLGQQFLVKPVQQQPPFPLPSARLDRLLHHLVISALECRIRAHAHHLFPLKIKTGRPPDLLRRTACASGPCNLSFAYKIQSAA</sequence>
<name>A0A9X4KH03_9BACL</name>
<proteinExistence type="predicted"/>
<dbReference type="EMBL" id="JAPDHZ010000003">
    <property type="protein sequence ID" value="MDG0792012.1"/>
    <property type="molecule type" value="Genomic_DNA"/>
</dbReference>
<dbReference type="Proteomes" id="UP001153387">
    <property type="component" value="Unassembled WGS sequence"/>
</dbReference>
<protein>
    <submittedName>
        <fullName evidence="1">Uncharacterized protein</fullName>
    </submittedName>
</protein>
<gene>
    <name evidence="1" type="ORF">OMP38_14940</name>
</gene>
<dbReference type="AlphaFoldDB" id="A0A9X4KH03"/>